<dbReference type="Proteomes" id="UP000198638">
    <property type="component" value="Unassembled WGS sequence"/>
</dbReference>
<dbReference type="AlphaFoldDB" id="A0A1H4FYU9"/>
<proteinExistence type="predicted"/>
<reference evidence="2" key="1">
    <citation type="submission" date="2016-10" db="EMBL/GenBank/DDBJ databases">
        <authorList>
            <person name="Varghese N."/>
            <person name="Submissions S."/>
        </authorList>
    </citation>
    <scope>NUCLEOTIDE SEQUENCE [LARGE SCALE GENOMIC DNA]</scope>
    <source>
        <strain evidence="2">LMG 24000</strain>
    </source>
</reference>
<keyword evidence="2" id="KW-1185">Reference proteome</keyword>
<organism evidence="1 2">
    <name type="scientific">Paraburkholderia sartisoli</name>
    <dbReference type="NCBI Taxonomy" id="83784"/>
    <lineage>
        <taxon>Bacteria</taxon>
        <taxon>Pseudomonadati</taxon>
        <taxon>Pseudomonadota</taxon>
        <taxon>Betaproteobacteria</taxon>
        <taxon>Burkholderiales</taxon>
        <taxon>Burkholderiaceae</taxon>
        <taxon>Paraburkholderia</taxon>
    </lineage>
</organism>
<name>A0A1H4FYU9_9BURK</name>
<evidence type="ECO:0000313" key="1">
    <source>
        <dbReference type="EMBL" id="SEB02536.1"/>
    </source>
</evidence>
<dbReference type="EMBL" id="FNRQ01000005">
    <property type="protein sequence ID" value="SEB02536.1"/>
    <property type="molecule type" value="Genomic_DNA"/>
</dbReference>
<accession>A0A1H4FYU9</accession>
<gene>
    <name evidence="1" type="ORF">SAMN05192564_105190</name>
</gene>
<sequence>MEKWMVVTGIWTMCALCAVFFIRGASYPAAKRIETARVDARGEQSAENAP</sequence>
<evidence type="ECO:0000313" key="2">
    <source>
        <dbReference type="Proteomes" id="UP000198638"/>
    </source>
</evidence>
<protein>
    <submittedName>
        <fullName evidence="1">Uncharacterized protein</fullName>
    </submittedName>
</protein>